<dbReference type="RefSeq" id="WP_132875225.1">
    <property type="nucleotide sequence ID" value="NZ_SLXQ01000001.1"/>
</dbReference>
<comment type="caution">
    <text evidence="7">The sequence shown here is derived from an EMBL/GenBank/DDBJ whole genome shotgun (WGS) entry which is preliminary data.</text>
</comment>
<sequence>MAHDVEVAADLGQRERRTPSWPIACAAVAAAVCCNFLAIGAVVPVIPRFVAESGVGSAATLVGIAFAVTSVVALLSRPVGGRIAQQRGARGVIAVGSLVAMGAGVAYLLPLGTGTVLMIARLATGVAEALVMTAGSVWVVALAPAERRGRVIGWYGLAMWGGLTAGPVLGELAYRFGGFSWTWLAAAFLPGLALLLLLSPTLRAVSGRPSAEPVSRQLMPRGAILPGLALGAGGFGYACVMSFGALAMAERGIGNGAMLLALFSGAYVAVRLAGGWLPDRVGATTVILAAAIAEAGGLVLIAVGTNLVMVAIGAIVAGGGFSMLYPSLAVIAVESTPVAERGATLGAVTSFLDLSIVVAGIAGGLVAGAGYPAVFGLAAILALASCVAALRRG</sequence>
<keyword evidence="2 5" id="KW-0812">Transmembrane</keyword>
<organism evidence="7 8">
    <name type="scientific">Tamaricihabitans halophyticus</name>
    <dbReference type="NCBI Taxonomy" id="1262583"/>
    <lineage>
        <taxon>Bacteria</taxon>
        <taxon>Bacillati</taxon>
        <taxon>Actinomycetota</taxon>
        <taxon>Actinomycetes</taxon>
        <taxon>Pseudonocardiales</taxon>
        <taxon>Pseudonocardiaceae</taxon>
        <taxon>Tamaricihabitans</taxon>
    </lineage>
</organism>
<feature type="transmembrane region" description="Helical" evidence="5">
    <location>
        <begin position="58"/>
        <end position="76"/>
    </location>
</feature>
<dbReference type="PRINTS" id="PR01035">
    <property type="entry name" value="TCRTETA"/>
</dbReference>
<accession>A0A4R2R2A5</accession>
<dbReference type="GO" id="GO:0005886">
    <property type="term" value="C:plasma membrane"/>
    <property type="evidence" value="ECO:0007669"/>
    <property type="project" value="UniProtKB-SubCell"/>
</dbReference>
<feature type="transmembrane region" description="Helical" evidence="5">
    <location>
        <begin position="115"/>
        <end position="140"/>
    </location>
</feature>
<feature type="transmembrane region" description="Helical" evidence="5">
    <location>
        <begin position="152"/>
        <end position="169"/>
    </location>
</feature>
<evidence type="ECO:0000259" key="6">
    <source>
        <dbReference type="PROSITE" id="PS50850"/>
    </source>
</evidence>
<dbReference type="Gene3D" id="1.20.1250.20">
    <property type="entry name" value="MFS general substrate transporter like domains"/>
    <property type="match status" value="1"/>
</dbReference>
<dbReference type="EMBL" id="SLXQ01000001">
    <property type="protein sequence ID" value="TCP56653.1"/>
    <property type="molecule type" value="Genomic_DNA"/>
</dbReference>
<dbReference type="InterPro" id="IPR011701">
    <property type="entry name" value="MFS"/>
</dbReference>
<evidence type="ECO:0000256" key="4">
    <source>
        <dbReference type="ARBA" id="ARBA00023136"/>
    </source>
</evidence>
<gene>
    <name evidence="7" type="ORF">EV191_101598</name>
</gene>
<feature type="transmembrane region" description="Helical" evidence="5">
    <location>
        <begin position="282"/>
        <end position="303"/>
    </location>
</feature>
<keyword evidence="4 5" id="KW-0472">Membrane</keyword>
<evidence type="ECO:0000256" key="5">
    <source>
        <dbReference type="SAM" id="Phobius"/>
    </source>
</evidence>
<evidence type="ECO:0000256" key="1">
    <source>
        <dbReference type="ARBA" id="ARBA00004651"/>
    </source>
</evidence>
<dbReference type="AlphaFoldDB" id="A0A4R2R2A5"/>
<feature type="transmembrane region" description="Helical" evidence="5">
    <location>
        <begin position="252"/>
        <end position="270"/>
    </location>
</feature>
<dbReference type="PROSITE" id="PS50850">
    <property type="entry name" value="MFS"/>
    <property type="match status" value="1"/>
</dbReference>
<dbReference type="SUPFAM" id="SSF103473">
    <property type="entry name" value="MFS general substrate transporter"/>
    <property type="match status" value="1"/>
</dbReference>
<dbReference type="InterPro" id="IPR052714">
    <property type="entry name" value="MFS_Exporter"/>
</dbReference>
<name>A0A4R2R2A5_9PSEU</name>
<dbReference type="PANTHER" id="PTHR23531">
    <property type="entry name" value="QUINOLENE RESISTANCE PROTEIN NORA"/>
    <property type="match status" value="1"/>
</dbReference>
<dbReference type="Proteomes" id="UP000294911">
    <property type="component" value="Unassembled WGS sequence"/>
</dbReference>
<keyword evidence="8" id="KW-1185">Reference proteome</keyword>
<evidence type="ECO:0000256" key="2">
    <source>
        <dbReference type="ARBA" id="ARBA00022692"/>
    </source>
</evidence>
<reference evidence="7 8" key="1">
    <citation type="submission" date="2019-03" db="EMBL/GenBank/DDBJ databases">
        <title>Genomic Encyclopedia of Type Strains, Phase IV (KMG-IV): sequencing the most valuable type-strain genomes for metagenomic binning, comparative biology and taxonomic classification.</title>
        <authorList>
            <person name="Goeker M."/>
        </authorList>
    </citation>
    <scope>NUCLEOTIDE SEQUENCE [LARGE SCALE GENOMIC DNA]</scope>
    <source>
        <strain evidence="7 8">DSM 45765</strain>
    </source>
</reference>
<feature type="transmembrane region" description="Helical" evidence="5">
    <location>
        <begin position="181"/>
        <end position="202"/>
    </location>
</feature>
<dbReference type="OrthoDB" id="3461193at2"/>
<feature type="transmembrane region" description="Helical" evidence="5">
    <location>
        <begin position="88"/>
        <end position="109"/>
    </location>
</feature>
<protein>
    <submittedName>
        <fullName evidence="7">Putative MFS family arabinose efflux permease</fullName>
    </submittedName>
</protein>
<evidence type="ECO:0000313" key="7">
    <source>
        <dbReference type="EMBL" id="TCP56653.1"/>
    </source>
</evidence>
<keyword evidence="3 5" id="KW-1133">Transmembrane helix</keyword>
<comment type="subcellular location">
    <subcellularLocation>
        <location evidence="1">Cell membrane</location>
        <topology evidence="1">Multi-pass membrane protein</topology>
    </subcellularLocation>
</comment>
<dbReference type="InterPro" id="IPR036259">
    <property type="entry name" value="MFS_trans_sf"/>
</dbReference>
<evidence type="ECO:0000256" key="3">
    <source>
        <dbReference type="ARBA" id="ARBA00022989"/>
    </source>
</evidence>
<proteinExistence type="predicted"/>
<dbReference type="PANTHER" id="PTHR23531:SF1">
    <property type="entry name" value="QUINOLENE RESISTANCE PROTEIN NORA"/>
    <property type="match status" value="1"/>
</dbReference>
<evidence type="ECO:0000313" key="8">
    <source>
        <dbReference type="Proteomes" id="UP000294911"/>
    </source>
</evidence>
<feature type="transmembrane region" description="Helical" evidence="5">
    <location>
        <begin position="309"/>
        <end position="333"/>
    </location>
</feature>
<feature type="transmembrane region" description="Helical" evidence="5">
    <location>
        <begin position="223"/>
        <end position="246"/>
    </location>
</feature>
<feature type="transmembrane region" description="Helical" evidence="5">
    <location>
        <begin position="21"/>
        <end position="46"/>
    </location>
</feature>
<dbReference type="GO" id="GO:0022857">
    <property type="term" value="F:transmembrane transporter activity"/>
    <property type="evidence" value="ECO:0007669"/>
    <property type="project" value="InterPro"/>
</dbReference>
<feature type="transmembrane region" description="Helical" evidence="5">
    <location>
        <begin position="345"/>
        <end position="367"/>
    </location>
</feature>
<dbReference type="Pfam" id="PF07690">
    <property type="entry name" value="MFS_1"/>
    <property type="match status" value="2"/>
</dbReference>
<feature type="transmembrane region" description="Helical" evidence="5">
    <location>
        <begin position="373"/>
        <end position="390"/>
    </location>
</feature>
<dbReference type="InterPro" id="IPR020846">
    <property type="entry name" value="MFS_dom"/>
</dbReference>
<feature type="domain" description="Major facilitator superfamily (MFS) profile" evidence="6">
    <location>
        <begin position="24"/>
        <end position="393"/>
    </location>
</feature>
<dbReference type="InterPro" id="IPR001958">
    <property type="entry name" value="Tet-R_TetA/multi-R_MdtG-like"/>
</dbReference>